<proteinExistence type="predicted"/>
<sequence length="228" mass="25564">MSTQLWTQLRSESLDMDTSVAIVSSDRTDSRLLILLHGLTGNHMQWFRADLLGLARQYNLTIALPDGQRSFWIDQELGLPWGRWVGSELPELLHRQLHLKPGSLIGGLSMGGYGAFRAAFDYPDDFIGAFSLSGTLDISEAAFRSRHPDLYQLGFGNPDAPRSPDDLVARNAPRIPLFACCGTEDRLFQQNLRFVEAHPEVVFDSGPGGHDFQFWKHWLPIAIKTVSQ</sequence>
<accession>A0A6N7W4N2</accession>
<dbReference type="InterPro" id="IPR000801">
    <property type="entry name" value="Esterase-like"/>
</dbReference>
<dbReference type="InterPro" id="IPR029058">
    <property type="entry name" value="AB_hydrolase_fold"/>
</dbReference>
<dbReference type="GO" id="GO:0016747">
    <property type="term" value="F:acyltransferase activity, transferring groups other than amino-acyl groups"/>
    <property type="evidence" value="ECO:0007669"/>
    <property type="project" value="TreeGrafter"/>
</dbReference>
<keyword evidence="2" id="KW-1185">Reference proteome</keyword>
<evidence type="ECO:0000313" key="2">
    <source>
        <dbReference type="Proteomes" id="UP000470875"/>
    </source>
</evidence>
<protein>
    <recommendedName>
        <fullName evidence="3">Esterase</fullName>
    </recommendedName>
</protein>
<organism evidence="1 2">
    <name type="scientific">Scrofimicrobium canadense</name>
    <dbReference type="NCBI Taxonomy" id="2652290"/>
    <lineage>
        <taxon>Bacteria</taxon>
        <taxon>Bacillati</taxon>
        <taxon>Actinomycetota</taxon>
        <taxon>Actinomycetes</taxon>
        <taxon>Actinomycetales</taxon>
        <taxon>Actinomycetaceae</taxon>
        <taxon>Scrofimicrobium</taxon>
    </lineage>
</organism>
<dbReference type="PANTHER" id="PTHR48098:SF1">
    <property type="entry name" value="DIACYLGLYCEROL ACYLTRANSFERASE_MYCOLYLTRANSFERASE AG85A"/>
    <property type="match status" value="1"/>
</dbReference>
<evidence type="ECO:0008006" key="3">
    <source>
        <dbReference type="Google" id="ProtNLM"/>
    </source>
</evidence>
<dbReference type="Pfam" id="PF00756">
    <property type="entry name" value="Esterase"/>
    <property type="match status" value="1"/>
</dbReference>
<comment type="caution">
    <text evidence="1">The sequence shown here is derived from an EMBL/GenBank/DDBJ whole genome shotgun (WGS) entry which is preliminary data.</text>
</comment>
<dbReference type="PANTHER" id="PTHR48098">
    <property type="entry name" value="ENTEROCHELIN ESTERASE-RELATED"/>
    <property type="match status" value="1"/>
</dbReference>
<reference evidence="1 2" key="1">
    <citation type="submission" date="2019-08" db="EMBL/GenBank/DDBJ databases">
        <title>In-depth cultivation of the pig gut microbiome towards novel bacterial diversity and tailored functional studies.</title>
        <authorList>
            <person name="Wylensek D."/>
            <person name="Hitch T.C.A."/>
            <person name="Clavel T."/>
        </authorList>
    </citation>
    <scope>NUCLEOTIDE SEQUENCE [LARGE SCALE GENOMIC DNA]</scope>
    <source>
        <strain evidence="1 2">WB03_NA08</strain>
    </source>
</reference>
<evidence type="ECO:0000313" key="1">
    <source>
        <dbReference type="EMBL" id="MSS83412.1"/>
    </source>
</evidence>
<dbReference type="Proteomes" id="UP000470875">
    <property type="component" value="Unassembled WGS sequence"/>
</dbReference>
<dbReference type="InterPro" id="IPR050583">
    <property type="entry name" value="Mycobacterial_A85_antigen"/>
</dbReference>
<dbReference type="RefSeq" id="WP_154542798.1">
    <property type="nucleotide sequence ID" value="NZ_VULO01000001.1"/>
</dbReference>
<dbReference type="AlphaFoldDB" id="A0A6N7W4N2"/>
<dbReference type="EMBL" id="VULO01000001">
    <property type="protein sequence ID" value="MSS83412.1"/>
    <property type="molecule type" value="Genomic_DNA"/>
</dbReference>
<gene>
    <name evidence="1" type="ORF">FYJ24_01260</name>
</gene>
<name>A0A6N7W4N2_9ACTO</name>
<dbReference type="Gene3D" id="3.40.50.1820">
    <property type="entry name" value="alpha/beta hydrolase"/>
    <property type="match status" value="1"/>
</dbReference>
<dbReference type="SUPFAM" id="SSF53474">
    <property type="entry name" value="alpha/beta-Hydrolases"/>
    <property type="match status" value="1"/>
</dbReference>